<accession>A0A8J8K8P7</accession>
<keyword evidence="1" id="KW-0597">Phosphoprotein</keyword>
<comment type="caution">
    <text evidence="4">The sequence shown here is derived from an EMBL/GenBank/DDBJ whole genome shotgun (WGS) entry which is preliminary data.</text>
</comment>
<dbReference type="PANTHER" id="PTHR37299:SF1">
    <property type="entry name" value="STAGE 0 SPORULATION PROTEIN A HOMOLOG"/>
    <property type="match status" value="1"/>
</dbReference>
<dbReference type="PANTHER" id="PTHR37299">
    <property type="entry name" value="TRANSCRIPTIONAL REGULATOR-RELATED"/>
    <property type="match status" value="1"/>
</dbReference>
<dbReference type="RefSeq" id="WP_173779731.1">
    <property type="nucleotide sequence ID" value="NZ_JABSNO010000017.1"/>
</dbReference>
<dbReference type="InterPro" id="IPR046947">
    <property type="entry name" value="LytR-like"/>
</dbReference>
<proteinExistence type="predicted"/>
<feature type="domain" description="HTH LytTR-type" evidence="3">
    <location>
        <begin position="143"/>
        <end position="236"/>
    </location>
</feature>
<feature type="domain" description="Response regulatory" evidence="2">
    <location>
        <begin position="5"/>
        <end position="116"/>
    </location>
</feature>
<evidence type="ECO:0000313" key="4">
    <source>
        <dbReference type="EMBL" id="NRS93153.1"/>
    </source>
</evidence>
<name>A0A8J8K8P7_9FLAO</name>
<sequence>MKILKCLIVDDEPPAIRLLEKYVAKIPFLELVDTSTSSLKALSLIEENAIDLVFLDIQMPELSGLQLSKIIKGKTKIIFTTAYSQFALDSYDVNAVDYLLKPFEFERFYEAVLKVKNTFNAPEPTLEIPKTTSEYLFVKTDGKNNFEKVYVKDILYIEGLKNYVAIHLTQNQIITNNTLKNIEDLLPKSDFVKTHKSFIVSLRHITKTDSVSVYINEKDIPIGDTYKKELFELIQNNKL</sequence>
<evidence type="ECO:0000256" key="1">
    <source>
        <dbReference type="PROSITE-ProRule" id="PRU00169"/>
    </source>
</evidence>
<dbReference type="SMART" id="SM00448">
    <property type="entry name" value="REC"/>
    <property type="match status" value="1"/>
</dbReference>
<dbReference type="Gene3D" id="3.40.50.2300">
    <property type="match status" value="1"/>
</dbReference>
<dbReference type="Proteomes" id="UP000610746">
    <property type="component" value="Unassembled WGS sequence"/>
</dbReference>
<dbReference type="InterPro" id="IPR001789">
    <property type="entry name" value="Sig_transdc_resp-reg_receiver"/>
</dbReference>
<dbReference type="SMART" id="SM00850">
    <property type="entry name" value="LytTR"/>
    <property type="match status" value="1"/>
</dbReference>
<dbReference type="GO" id="GO:0000156">
    <property type="term" value="F:phosphorelay response regulator activity"/>
    <property type="evidence" value="ECO:0007669"/>
    <property type="project" value="InterPro"/>
</dbReference>
<reference evidence="4" key="1">
    <citation type="submission" date="2020-05" db="EMBL/GenBank/DDBJ databases">
        <title>Genomic Encyclopedia of Type Strains, Phase IV (KMG-V): Genome sequencing to study the core and pangenomes of soil and plant-associated prokaryotes.</title>
        <authorList>
            <person name="Whitman W."/>
        </authorList>
    </citation>
    <scope>NUCLEOTIDE SEQUENCE</scope>
    <source>
        <strain evidence="4">16F</strain>
    </source>
</reference>
<dbReference type="Pfam" id="PF00072">
    <property type="entry name" value="Response_reg"/>
    <property type="match status" value="1"/>
</dbReference>
<dbReference type="EMBL" id="JABSNO010000017">
    <property type="protein sequence ID" value="NRS93153.1"/>
    <property type="molecule type" value="Genomic_DNA"/>
</dbReference>
<dbReference type="Pfam" id="PF04397">
    <property type="entry name" value="LytTR"/>
    <property type="match status" value="1"/>
</dbReference>
<dbReference type="InterPro" id="IPR007492">
    <property type="entry name" value="LytTR_DNA-bd_dom"/>
</dbReference>
<keyword evidence="4" id="KW-0238">DNA-binding</keyword>
<gene>
    <name evidence="4" type="ORF">HNQ03_002240</name>
</gene>
<dbReference type="AlphaFoldDB" id="A0A8J8K8P7"/>
<dbReference type="InterPro" id="IPR011006">
    <property type="entry name" value="CheY-like_superfamily"/>
</dbReference>
<feature type="modified residue" description="4-aspartylphosphate" evidence="1">
    <location>
        <position position="56"/>
    </location>
</feature>
<evidence type="ECO:0000259" key="2">
    <source>
        <dbReference type="PROSITE" id="PS50110"/>
    </source>
</evidence>
<dbReference type="PROSITE" id="PS50930">
    <property type="entry name" value="HTH_LYTTR"/>
    <property type="match status" value="1"/>
</dbReference>
<protein>
    <submittedName>
        <fullName evidence="4">DNA-binding LytR/AlgR family response regulator</fullName>
    </submittedName>
</protein>
<dbReference type="GO" id="GO:0003677">
    <property type="term" value="F:DNA binding"/>
    <property type="evidence" value="ECO:0007669"/>
    <property type="project" value="UniProtKB-KW"/>
</dbReference>
<evidence type="ECO:0000313" key="5">
    <source>
        <dbReference type="Proteomes" id="UP000610746"/>
    </source>
</evidence>
<evidence type="ECO:0000259" key="3">
    <source>
        <dbReference type="PROSITE" id="PS50930"/>
    </source>
</evidence>
<dbReference type="Gene3D" id="2.40.50.1020">
    <property type="entry name" value="LytTr DNA-binding domain"/>
    <property type="match status" value="1"/>
</dbReference>
<dbReference type="SUPFAM" id="SSF52172">
    <property type="entry name" value="CheY-like"/>
    <property type="match status" value="1"/>
</dbReference>
<keyword evidence="5" id="KW-1185">Reference proteome</keyword>
<dbReference type="PROSITE" id="PS50110">
    <property type="entry name" value="RESPONSE_REGULATORY"/>
    <property type="match status" value="1"/>
</dbReference>
<organism evidence="4 5">
    <name type="scientific">Frigoriflavimonas asaccharolytica</name>
    <dbReference type="NCBI Taxonomy" id="2735899"/>
    <lineage>
        <taxon>Bacteria</taxon>
        <taxon>Pseudomonadati</taxon>
        <taxon>Bacteroidota</taxon>
        <taxon>Flavobacteriia</taxon>
        <taxon>Flavobacteriales</taxon>
        <taxon>Weeksellaceae</taxon>
        <taxon>Frigoriflavimonas</taxon>
    </lineage>
</organism>